<dbReference type="EMBL" id="CAADFX010000044">
    <property type="protein sequence ID" value="VFK56333.1"/>
    <property type="molecule type" value="Genomic_DNA"/>
</dbReference>
<accession>A0A450ZQJ7</accession>
<reference evidence="2" key="1">
    <citation type="submission" date="2019-02" db="EMBL/GenBank/DDBJ databases">
        <authorList>
            <person name="Gruber-Vodicka R. H."/>
            <person name="Seah K. B. B."/>
        </authorList>
    </citation>
    <scope>NUCLEOTIDE SEQUENCE</scope>
    <source>
        <strain evidence="3">BECK_BY1</strain>
        <strain evidence="4">BECK_BY2</strain>
        <strain evidence="2">BECK_BY3</strain>
    </source>
</reference>
<name>A0A450ZQJ7_9GAMM</name>
<evidence type="ECO:0000313" key="3">
    <source>
        <dbReference type="EMBL" id="VFK56333.1"/>
    </source>
</evidence>
<proteinExistence type="predicted"/>
<dbReference type="Gene3D" id="3.40.50.1820">
    <property type="entry name" value="alpha/beta hydrolase"/>
    <property type="match status" value="1"/>
</dbReference>
<dbReference type="EMBL" id="CAADFV010000076">
    <property type="protein sequence ID" value="VFK62220.1"/>
    <property type="molecule type" value="Genomic_DNA"/>
</dbReference>
<dbReference type="EMBL" id="CAADFY010000079">
    <property type="protein sequence ID" value="VFK56036.1"/>
    <property type="molecule type" value="Genomic_DNA"/>
</dbReference>
<dbReference type="SUPFAM" id="SSF53474">
    <property type="entry name" value="alpha/beta-Hydrolases"/>
    <property type="match status" value="1"/>
</dbReference>
<dbReference type="AlphaFoldDB" id="A0A450ZQJ7"/>
<dbReference type="InterPro" id="IPR029058">
    <property type="entry name" value="AB_hydrolase_fold"/>
</dbReference>
<evidence type="ECO:0000313" key="2">
    <source>
        <dbReference type="EMBL" id="VFK56036.1"/>
    </source>
</evidence>
<feature type="region of interest" description="Disordered" evidence="1">
    <location>
        <begin position="1"/>
        <end position="53"/>
    </location>
</feature>
<evidence type="ECO:0000313" key="4">
    <source>
        <dbReference type="EMBL" id="VFK62220.1"/>
    </source>
</evidence>
<sequence>MALGDSIAPSQHKAQLKEKDENERMSRILMAEHEGKTSLSCRSDSPNRSEQRVEKQINMEGFDRFDDSVRIYQANLQAFLSYQPSPWKGPLVFLAATETEPADTILGMHPDPIMWKDIANRIEHHAIPGNHFTMHKQPNVREVANILERYLKK</sequence>
<organism evidence="2">
    <name type="scientific">Candidatus Kentrum sp. TUN</name>
    <dbReference type="NCBI Taxonomy" id="2126343"/>
    <lineage>
        <taxon>Bacteria</taxon>
        <taxon>Pseudomonadati</taxon>
        <taxon>Pseudomonadota</taxon>
        <taxon>Gammaproteobacteria</taxon>
        <taxon>Candidatus Kentrum</taxon>
    </lineage>
</organism>
<gene>
    <name evidence="3" type="ORF">BECKTUN1418D_GA0071000_104417</name>
    <name evidence="4" type="ORF">BECKTUN1418E_GA0071001_10762</name>
    <name evidence="2" type="ORF">BECKTUN1418F_GA0071002_10792</name>
</gene>
<evidence type="ECO:0000256" key="1">
    <source>
        <dbReference type="SAM" id="MobiDB-lite"/>
    </source>
</evidence>
<evidence type="ECO:0008006" key="5">
    <source>
        <dbReference type="Google" id="ProtNLM"/>
    </source>
</evidence>
<protein>
    <recommendedName>
        <fullName evidence="5">Thioesterase domain-containing protein</fullName>
    </recommendedName>
</protein>
<feature type="compositionally biased region" description="Basic and acidic residues" evidence="1">
    <location>
        <begin position="15"/>
        <end position="36"/>
    </location>
</feature>